<name>A0AAN7LBP1_9MYRT</name>
<protein>
    <recommendedName>
        <fullName evidence="4">Secreted protein</fullName>
    </recommendedName>
</protein>
<accession>A0AAN7LBP1</accession>
<feature type="signal peptide" evidence="1">
    <location>
        <begin position="1"/>
        <end position="22"/>
    </location>
</feature>
<evidence type="ECO:0000256" key="1">
    <source>
        <dbReference type="SAM" id="SignalP"/>
    </source>
</evidence>
<dbReference type="EMBL" id="JAXIOK010000001">
    <property type="protein sequence ID" value="KAK4779903.1"/>
    <property type="molecule type" value="Genomic_DNA"/>
</dbReference>
<feature type="chain" id="PRO_5042936958" description="Secreted protein" evidence="1">
    <location>
        <begin position="23"/>
        <end position="105"/>
    </location>
</feature>
<evidence type="ECO:0008006" key="4">
    <source>
        <dbReference type="Google" id="ProtNLM"/>
    </source>
</evidence>
<reference evidence="2 3" key="1">
    <citation type="journal article" date="2023" name="Hortic Res">
        <title>Pangenome of water caltrop reveals structural variations and asymmetric subgenome divergence after allopolyploidization.</title>
        <authorList>
            <person name="Zhang X."/>
            <person name="Chen Y."/>
            <person name="Wang L."/>
            <person name="Yuan Y."/>
            <person name="Fang M."/>
            <person name="Shi L."/>
            <person name="Lu R."/>
            <person name="Comes H.P."/>
            <person name="Ma Y."/>
            <person name="Chen Y."/>
            <person name="Huang G."/>
            <person name="Zhou Y."/>
            <person name="Zheng Z."/>
            <person name="Qiu Y."/>
        </authorList>
    </citation>
    <scope>NUCLEOTIDE SEQUENCE [LARGE SCALE GENOMIC DNA]</scope>
    <source>
        <tissue evidence="2">Roots</tissue>
    </source>
</reference>
<keyword evidence="3" id="KW-1185">Reference proteome</keyword>
<gene>
    <name evidence="2" type="ORF">SAY87_016009</name>
</gene>
<evidence type="ECO:0000313" key="3">
    <source>
        <dbReference type="Proteomes" id="UP001345219"/>
    </source>
</evidence>
<evidence type="ECO:0000313" key="2">
    <source>
        <dbReference type="EMBL" id="KAK4779903.1"/>
    </source>
</evidence>
<dbReference type="AlphaFoldDB" id="A0AAN7LBP1"/>
<dbReference type="Proteomes" id="UP001345219">
    <property type="component" value="Chromosome 13"/>
</dbReference>
<sequence>MLLYVHAELLWLLLSLAHSALFHEVGHFSWEENDGCNFCTLTSAIGPSQSANLSVDAWDSWFRNWDIVEVGRELECISLLVHASSGSRSFGICYSHFILNKRKHT</sequence>
<proteinExistence type="predicted"/>
<organism evidence="2 3">
    <name type="scientific">Trapa incisa</name>
    <dbReference type="NCBI Taxonomy" id="236973"/>
    <lineage>
        <taxon>Eukaryota</taxon>
        <taxon>Viridiplantae</taxon>
        <taxon>Streptophyta</taxon>
        <taxon>Embryophyta</taxon>
        <taxon>Tracheophyta</taxon>
        <taxon>Spermatophyta</taxon>
        <taxon>Magnoliopsida</taxon>
        <taxon>eudicotyledons</taxon>
        <taxon>Gunneridae</taxon>
        <taxon>Pentapetalae</taxon>
        <taxon>rosids</taxon>
        <taxon>malvids</taxon>
        <taxon>Myrtales</taxon>
        <taxon>Lythraceae</taxon>
        <taxon>Trapa</taxon>
    </lineage>
</organism>
<comment type="caution">
    <text evidence="2">The sequence shown here is derived from an EMBL/GenBank/DDBJ whole genome shotgun (WGS) entry which is preliminary data.</text>
</comment>
<keyword evidence="1" id="KW-0732">Signal</keyword>